<keyword evidence="7 10" id="KW-0496">Mitochondrion</keyword>
<evidence type="ECO:0000256" key="12">
    <source>
        <dbReference type="SAM" id="MobiDB-lite"/>
    </source>
</evidence>
<keyword evidence="5 10" id="KW-1133">Transmembrane helix</keyword>
<dbReference type="InterPro" id="IPR008839">
    <property type="entry name" value="MDM33_fungi"/>
</dbReference>
<keyword evidence="8 10" id="KW-0472">Membrane</keyword>
<evidence type="ECO:0000313" key="14">
    <source>
        <dbReference type="Proteomes" id="UP001306508"/>
    </source>
</evidence>
<sequence>MEQEAQFKKTYNNNNTHSNTHTNNSKFNGLLLPSEIEYRRKLWSRKLEFYLDSLQETLFTATRALNDVTGYSSIQNLRNSINQMENELNSIKLKVKESKKMYNDAISQRIQSQNEVNDLLQRKGTWSSEDLERFTRLYKEDTINSKRVEECKQELNAIEMEEDRLTNELYKSILTRYHEEQIWSDKIRRTSTWGTFILMVINICLFLIFQLLLEPWKRRRLTRSFEDKVKVALDTYSKEQENLISIKIEKMLSSSTRQVVLVDDSNQQYEMQEDKKEMNNNKNDYYKEAQSLNQDINPYVVFKQLYSKLTQIPKKRNLEFNNIEIYIFSGTLLLLGNLLTIIVYKLI</sequence>
<keyword evidence="6 11" id="KW-0175">Coiled coil</keyword>
<feature type="transmembrane region" description="Helical" evidence="10">
    <location>
        <begin position="325"/>
        <end position="344"/>
    </location>
</feature>
<proteinExistence type="inferred from homology"/>
<evidence type="ECO:0000256" key="11">
    <source>
        <dbReference type="SAM" id="Coils"/>
    </source>
</evidence>
<dbReference type="GO" id="GO:0005743">
    <property type="term" value="C:mitochondrial inner membrane"/>
    <property type="evidence" value="ECO:0007669"/>
    <property type="project" value="UniProtKB-SubCell"/>
</dbReference>
<keyword evidence="3 10" id="KW-0999">Mitochondrion inner membrane</keyword>
<feature type="compositionally biased region" description="Low complexity" evidence="12">
    <location>
        <begin position="12"/>
        <end position="25"/>
    </location>
</feature>
<evidence type="ECO:0000256" key="5">
    <source>
        <dbReference type="ARBA" id="ARBA00022989"/>
    </source>
</evidence>
<dbReference type="PANTHER" id="PTHR31961">
    <property type="entry name" value="SENSITIVE TO HIGH EXPRESSION PROTEIN 9, MITOCHONDRIAL"/>
    <property type="match status" value="1"/>
</dbReference>
<name>A0AAN8A772_9SACH</name>
<evidence type="ECO:0000256" key="4">
    <source>
        <dbReference type="ARBA" id="ARBA00022946"/>
    </source>
</evidence>
<comment type="similarity">
    <text evidence="1 10">Belongs to the SHE9 family.</text>
</comment>
<dbReference type="Pfam" id="PF05546">
    <property type="entry name" value="She9_MDM33"/>
    <property type="match status" value="1"/>
</dbReference>
<dbReference type="EMBL" id="JAWIZZ010000045">
    <property type="protein sequence ID" value="KAK5780137.1"/>
    <property type="molecule type" value="Genomic_DNA"/>
</dbReference>
<evidence type="ECO:0000313" key="13">
    <source>
        <dbReference type="EMBL" id="KAK5780137.1"/>
    </source>
</evidence>
<comment type="caution">
    <text evidence="13">The sequence shown here is derived from an EMBL/GenBank/DDBJ whole genome shotgun (WGS) entry which is preliminary data.</text>
</comment>
<organism evidence="13 14">
    <name type="scientific">Arxiozyma heterogenica</name>
    <dbReference type="NCBI Taxonomy" id="278026"/>
    <lineage>
        <taxon>Eukaryota</taxon>
        <taxon>Fungi</taxon>
        <taxon>Dikarya</taxon>
        <taxon>Ascomycota</taxon>
        <taxon>Saccharomycotina</taxon>
        <taxon>Saccharomycetes</taxon>
        <taxon>Saccharomycetales</taxon>
        <taxon>Saccharomycetaceae</taxon>
        <taxon>Arxiozyma</taxon>
    </lineage>
</organism>
<comment type="subunit">
    <text evidence="10">Homooligomer.</text>
</comment>
<evidence type="ECO:0000256" key="8">
    <source>
        <dbReference type="ARBA" id="ARBA00023136"/>
    </source>
</evidence>
<accession>A0AAN8A772</accession>
<evidence type="ECO:0000256" key="9">
    <source>
        <dbReference type="ARBA" id="ARBA00024807"/>
    </source>
</evidence>
<dbReference type="AlphaFoldDB" id="A0AAN8A772"/>
<keyword evidence="2 10" id="KW-0812">Transmembrane</keyword>
<evidence type="ECO:0000256" key="3">
    <source>
        <dbReference type="ARBA" id="ARBA00022792"/>
    </source>
</evidence>
<gene>
    <name evidence="13" type="ORF">RI543_002680</name>
</gene>
<feature type="transmembrane region" description="Helical" evidence="10">
    <location>
        <begin position="193"/>
        <end position="213"/>
    </location>
</feature>
<evidence type="ECO:0000256" key="7">
    <source>
        <dbReference type="ARBA" id="ARBA00023128"/>
    </source>
</evidence>
<reference evidence="14" key="1">
    <citation type="submission" date="2023-07" db="EMBL/GenBank/DDBJ databases">
        <title>A draft genome of Kazachstania heterogenica Y-27499.</title>
        <authorList>
            <person name="Donic C."/>
            <person name="Kralova J.S."/>
            <person name="Fidel L."/>
            <person name="Ben-Dor S."/>
            <person name="Jung S."/>
        </authorList>
    </citation>
    <scope>NUCLEOTIDE SEQUENCE [LARGE SCALE GENOMIC DNA]</scope>
    <source>
        <strain evidence="14">Y27499</strain>
    </source>
</reference>
<evidence type="ECO:0000256" key="6">
    <source>
        <dbReference type="ARBA" id="ARBA00023054"/>
    </source>
</evidence>
<comment type="function">
    <text evidence="9">Required for the maintenance of the structure of the mitochondrial inner membrane. Involved in mitochondrial morphology. Causes growth arrest when highly overexpressed.</text>
</comment>
<feature type="coiled-coil region" evidence="11">
    <location>
        <begin position="74"/>
        <end position="101"/>
    </location>
</feature>
<evidence type="ECO:0000256" key="10">
    <source>
        <dbReference type="RuleBase" id="RU364128"/>
    </source>
</evidence>
<evidence type="ECO:0000256" key="1">
    <source>
        <dbReference type="ARBA" id="ARBA00007472"/>
    </source>
</evidence>
<keyword evidence="4 10" id="KW-0809">Transit peptide</keyword>
<dbReference type="Proteomes" id="UP001306508">
    <property type="component" value="Unassembled WGS sequence"/>
</dbReference>
<dbReference type="GO" id="GO:0007007">
    <property type="term" value="P:inner mitochondrial membrane organization"/>
    <property type="evidence" value="ECO:0007669"/>
    <property type="project" value="TreeGrafter"/>
</dbReference>
<keyword evidence="14" id="KW-1185">Reference proteome</keyword>
<protein>
    <recommendedName>
        <fullName evidence="10">Sensitive to high expression protein 9, mitochondrial</fullName>
    </recommendedName>
</protein>
<dbReference type="PANTHER" id="PTHR31961:SF3">
    <property type="entry name" value="SENSITIVE TO HIGH EXPRESSION PROTEIN 9, MITOCHONDRIAL"/>
    <property type="match status" value="1"/>
</dbReference>
<comment type="subcellular location">
    <subcellularLocation>
        <location evidence="10">Mitochondrion inner membrane</location>
        <topology evidence="10">Multi-pass membrane protein</topology>
    </subcellularLocation>
</comment>
<evidence type="ECO:0000256" key="2">
    <source>
        <dbReference type="ARBA" id="ARBA00022692"/>
    </source>
</evidence>
<feature type="region of interest" description="Disordered" evidence="12">
    <location>
        <begin position="1"/>
        <end position="26"/>
    </location>
</feature>